<reference evidence="5 6" key="1">
    <citation type="submission" date="2023-10" db="EMBL/GenBank/DDBJ databases">
        <title>A novel Glycoside Hydrolase 43-Like Enzyme from Clostrdium boliviensis is an Endo-xylanase, and a Candidate for Xylooligosaccharides Production from Different Xylan Substrates.</title>
        <authorList>
            <person name="Alvarez M.T."/>
            <person name="Rocabado-Villegas L.R."/>
            <person name="Salas-Veizaga D.M."/>
            <person name="Linares-Pasten J.A."/>
            <person name="Gudmundsdottir E.E."/>
            <person name="Hreggvidsson G.O."/>
            <person name="Adlercreutz P."/>
            <person name="Nordberg Karlsson E."/>
        </authorList>
    </citation>
    <scope>NUCLEOTIDE SEQUENCE [LARGE SCALE GENOMIC DNA]</scope>
    <source>
        <strain evidence="5 6">E-1</strain>
    </source>
</reference>
<organism evidence="5 6">
    <name type="scientific">Clostridium boliviensis</name>
    <dbReference type="NCBI Taxonomy" id="318465"/>
    <lineage>
        <taxon>Bacteria</taxon>
        <taxon>Bacillati</taxon>
        <taxon>Bacillota</taxon>
        <taxon>Clostridia</taxon>
        <taxon>Eubacteriales</taxon>
        <taxon>Clostridiaceae</taxon>
        <taxon>Clostridium</taxon>
    </lineage>
</organism>
<evidence type="ECO:0000313" key="6">
    <source>
        <dbReference type="Proteomes" id="UP001276854"/>
    </source>
</evidence>
<dbReference type="CDD" id="cd00592">
    <property type="entry name" value="HTH_MerR-like"/>
    <property type="match status" value="1"/>
</dbReference>
<dbReference type="RefSeq" id="WP_318065143.1">
    <property type="nucleotide sequence ID" value="NZ_JAWONS010000240.1"/>
</dbReference>
<dbReference type="PANTHER" id="PTHR30204:SF94">
    <property type="entry name" value="HEAVY METAL-DEPENDENT TRANSCRIPTIONAL REGULATOR HI_0293-RELATED"/>
    <property type="match status" value="1"/>
</dbReference>
<keyword evidence="3" id="KW-0804">Transcription</keyword>
<keyword evidence="2" id="KW-0238">DNA-binding</keyword>
<feature type="domain" description="HTH merR-type" evidence="4">
    <location>
        <begin position="3"/>
        <end position="54"/>
    </location>
</feature>
<dbReference type="Pfam" id="PF13411">
    <property type="entry name" value="MerR_1"/>
    <property type="match status" value="1"/>
</dbReference>
<dbReference type="Gene3D" id="1.10.1660.10">
    <property type="match status" value="2"/>
</dbReference>
<protein>
    <submittedName>
        <fullName evidence="5">MerR family transcriptional regulator</fullName>
    </submittedName>
</protein>
<dbReference type="SMART" id="SM00422">
    <property type="entry name" value="HTH_MERR"/>
    <property type="match status" value="2"/>
</dbReference>
<dbReference type="PROSITE" id="PS00552">
    <property type="entry name" value="HTH_MERR_1"/>
    <property type="match status" value="1"/>
</dbReference>
<dbReference type="PANTHER" id="PTHR30204">
    <property type="entry name" value="REDOX-CYCLING DRUG-SENSING TRANSCRIPTIONAL ACTIVATOR SOXR"/>
    <property type="match status" value="1"/>
</dbReference>
<dbReference type="Proteomes" id="UP001276854">
    <property type="component" value="Unassembled WGS sequence"/>
</dbReference>
<sequence>MNTYRTSEIANKTGIHPNTVRLYEKLNLITKPERLPNGYRVYTDLHLEQVRFIRMALKAEILQNGLRKQVIAIIKKASSLGFDSALLMNGAYLQQIHNEQKRSEEAIEITKKLLSGKTEEQENKVYTRKEAADYLNISMDSLRNWEMNGLLKVKRRLNGYRIYTGEDILRLKIIRSLRCANYSLSAILRMLDALSKSPMTDIRQVINTPAETEDIISVCDHLLTALSEAETLAKAMEVQLKKMKKLLSSNPTF</sequence>
<dbReference type="InterPro" id="IPR047057">
    <property type="entry name" value="MerR_fam"/>
</dbReference>
<dbReference type="Pfam" id="PF00376">
    <property type="entry name" value="MerR"/>
    <property type="match status" value="1"/>
</dbReference>
<dbReference type="InterPro" id="IPR000551">
    <property type="entry name" value="MerR-type_HTH_dom"/>
</dbReference>
<proteinExistence type="predicted"/>
<evidence type="ECO:0000256" key="3">
    <source>
        <dbReference type="ARBA" id="ARBA00023163"/>
    </source>
</evidence>
<name>A0ABU4GPN1_9CLOT</name>
<gene>
    <name evidence="5" type="ORF">RZO55_15325</name>
</gene>
<evidence type="ECO:0000256" key="2">
    <source>
        <dbReference type="ARBA" id="ARBA00023125"/>
    </source>
</evidence>
<comment type="caution">
    <text evidence="5">The sequence shown here is derived from an EMBL/GenBank/DDBJ whole genome shotgun (WGS) entry which is preliminary data.</text>
</comment>
<dbReference type="InterPro" id="IPR009061">
    <property type="entry name" value="DNA-bd_dom_put_sf"/>
</dbReference>
<dbReference type="SUPFAM" id="SSF46955">
    <property type="entry name" value="Putative DNA-binding domain"/>
    <property type="match status" value="2"/>
</dbReference>
<evidence type="ECO:0000259" key="4">
    <source>
        <dbReference type="PROSITE" id="PS50937"/>
    </source>
</evidence>
<keyword evidence="6" id="KW-1185">Reference proteome</keyword>
<keyword evidence="1" id="KW-0805">Transcription regulation</keyword>
<accession>A0ABU4GPN1</accession>
<dbReference type="EMBL" id="JAWONS010000240">
    <property type="protein sequence ID" value="MDW2798945.1"/>
    <property type="molecule type" value="Genomic_DNA"/>
</dbReference>
<dbReference type="PROSITE" id="PS50937">
    <property type="entry name" value="HTH_MERR_2"/>
    <property type="match status" value="2"/>
</dbReference>
<feature type="domain" description="HTH merR-type" evidence="4">
    <location>
        <begin position="125"/>
        <end position="193"/>
    </location>
</feature>
<evidence type="ECO:0000313" key="5">
    <source>
        <dbReference type="EMBL" id="MDW2798945.1"/>
    </source>
</evidence>
<evidence type="ECO:0000256" key="1">
    <source>
        <dbReference type="ARBA" id="ARBA00023015"/>
    </source>
</evidence>